<gene>
    <name evidence="7" type="ORF">LPAF129_08720</name>
</gene>
<evidence type="ECO:0000256" key="2">
    <source>
        <dbReference type="ARBA" id="ARBA00005695"/>
    </source>
</evidence>
<protein>
    <submittedName>
        <fullName evidence="7">Peptide ABC transporter substrate-binding protein</fullName>
    </submittedName>
</protein>
<reference evidence="7" key="1">
    <citation type="journal article" date="2022" name="Int. J. Syst. Evol. Microbiol.">
        <title>A novel species of lactic acid bacteria, Ligilactobacillus pabuli sp. nov., isolated from alfalfa silage.</title>
        <authorList>
            <person name="Tohno M."/>
            <person name="Tanizawa Y."/>
            <person name="Sawada H."/>
            <person name="Sakamoto M."/>
            <person name="Ohkuma M."/>
            <person name="Kobayashi H."/>
        </authorList>
    </citation>
    <scope>NUCLEOTIDE SEQUENCE</scope>
    <source>
        <strain evidence="7">AF129</strain>
    </source>
</reference>
<comment type="caution">
    <text evidence="7">The sequence shown here is derived from an EMBL/GenBank/DDBJ whole genome shotgun (WGS) entry which is preliminary data.</text>
</comment>
<dbReference type="Gene3D" id="3.40.190.10">
    <property type="entry name" value="Periplasmic binding protein-like II"/>
    <property type="match status" value="1"/>
</dbReference>
<proteinExistence type="inferred from homology"/>
<keyword evidence="3" id="KW-0813">Transport</keyword>
<dbReference type="RefSeq" id="WP_244054949.1">
    <property type="nucleotide sequence ID" value="NZ_BQXH01000006.1"/>
</dbReference>
<keyword evidence="8" id="KW-1185">Reference proteome</keyword>
<evidence type="ECO:0000313" key="8">
    <source>
        <dbReference type="Proteomes" id="UP001055149"/>
    </source>
</evidence>
<dbReference type="Gene3D" id="3.10.105.10">
    <property type="entry name" value="Dipeptide-binding Protein, Domain 3"/>
    <property type="match status" value="1"/>
</dbReference>
<dbReference type="InterPro" id="IPR000914">
    <property type="entry name" value="SBP_5_dom"/>
</dbReference>
<dbReference type="Gene3D" id="3.90.76.10">
    <property type="entry name" value="Dipeptide-binding Protein, Domain 1"/>
    <property type="match status" value="1"/>
</dbReference>
<dbReference type="InterPro" id="IPR030678">
    <property type="entry name" value="Peptide/Ni-bd"/>
</dbReference>
<feature type="signal peptide" evidence="5">
    <location>
        <begin position="1"/>
        <end position="28"/>
    </location>
</feature>
<dbReference type="PANTHER" id="PTHR30290">
    <property type="entry name" value="PERIPLASMIC BINDING COMPONENT OF ABC TRANSPORTER"/>
    <property type="match status" value="1"/>
</dbReference>
<feature type="chain" id="PRO_5045284230" evidence="5">
    <location>
        <begin position="29"/>
        <end position="547"/>
    </location>
</feature>
<dbReference type="SUPFAM" id="SSF53850">
    <property type="entry name" value="Periplasmic binding protein-like II"/>
    <property type="match status" value="1"/>
</dbReference>
<sequence length="547" mass="61374">MKKKQKYLLTIFAALLMVVLAACGKSSAKETGEDQQTLNLSTEAPMDTIDISKMTGYGSTGNAFESFYRLGKNGKVTPGLAKSGKVSADGLTWTFKLRPAKWSNGDPITAQDFVYSWRRTLDPATKASYSYMFSGVKNADKIAASQADPKSVGISAPDKETVVVQLEKPISYFKNLMAYPLFGPQNEKVVKKYGKKYATKSQYMVYSGPFKITNWTGTGNKWQYVKNDNYWDKKVVKLHKINYTVVANPTTGQELYQAGKLDLTPLTNQQVKNFKNDKEFKQYPYSYVTYIKYNFEAKDPVINKAMNNKNIRFAMSLAIDRDALTKKILGDGSQTPKGFVPADLVNNPKTGEDFADEQYVENTVGTNVKLAQKYWKQGLKEIGQKGLKMTLLSNNDAANTKIISEYLQSRYHKILPGLQLEITDIPGHSAAQKAADGDFDMYLSGWGGDFNDPVTFLQIMLSDTSYNRGKFNNQEYDSLVARAQDEDANNPDKRWDDMVKAAKIVNAEQGVTPVYQQVTAYLQKSNIKGIIHNTAGTQWNYKYAYKD</sequence>
<dbReference type="PIRSF" id="PIRSF002741">
    <property type="entry name" value="MppA"/>
    <property type="match status" value="1"/>
</dbReference>
<evidence type="ECO:0000256" key="4">
    <source>
        <dbReference type="ARBA" id="ARBA00022729"/>
    </source>
</evidence>
<dbReference type="Pfam" id="PF00496">
    <property type="entry name" value="SBP_bac_5"/>
    <property type="match status" value="1"/>
</dbReference>
<comment type="similarity">
    <text evidence="2">Belongs to the bacterial solute-binding protein 5 family.</text>
</comment>
<dbReference type="EMBL" id="BQXH01000006">
    <property type="protein sequence ID" value="GKS81186.1"/>
    <property type="molecule type" value="Genomic_DNA"/>
</dbReference>
<dbReference type="Proteomes" id="UP001055149">
    <property type="component" value="Unassembled WGS sequence"/>
</dbReference>
<organism evidence="7 8">
    <name type="scientific">Ligilactobacillus pabuli</name>
    <dbReference type="NCBI Taxonomy" id="2886039"/>
    <lineage>
        <taxon>Bacteria</taxon>
        <taxon>Bacillati</taxon>
        <taxon>Bacillota</taxon>
        <taxon>Bacilli</taxon>
        <taxon>Lactobacillales</taxon>
        <taxon>Lactobacillaceae</taxon>
        <taxon>Ligilactobacillus</taxon>
    </lineage>
</organism>
<evidence type="ECO:0000256" key="1">
    <source>
        <dbReference type="ARBA" id="ARBA00004196"/>
    </source>
</evidence>
<evidence type="ECO:0000259" key="6">
    <source>
        <dbReference type="Pfam" id="PF00496"/>
    </source>
</evidence>
<feature type="domain" description="Solute-binding protein family 5" evidence="6">
    <location>
        <begin position="75"/>
        <end position="466"/>
    </location>
</feature>
<dbReference type="PANTHER" id="PTHR30290:SF10">
    <property type="entry name" value="PERIPLASMIC OLIGOPEPTIDE-BINDING PROTEIN-RELATED"/>
    <property type="match status" value="1"/>
</dbReference>
<name>A0ABQ5JGI2_9LACO</name>
<comment type="subcellular location">
    <subcellularLocation>
        <location evidence="1">Cell envelope</location>
    </subcellularLocation>
</comment>
<dbReference type="InterPro" id="IPR039424">
    <property type="entry name" value="SBP_5"/>
</dbReference>
<dbReference type="PROSITE" id="PS51257">
    <property type="entry name" value="PROKAR_LIPOPROTEIN"/>
    <property type="match status" value="1"/>
</dbReference>
<evidence type="ECO:0000256" key="3">
    <source>
        <dbReference type="ARBA" id="ARBA00022448"/>
    </source>
</evidence>
<evidence type="ECO:0000313" key="7">
    <source>
        <dbReference type="EMBL" id="GKS81186.1"/>
    </source>
</evidence>
<accession>A0ABQ5JGI2</accession>
<evidence type="ECO:0000256" key="5">
    <source>
        <dbReference type="SAM" id="SignalP"/>
    </source>
</evidence>
<keyword evidence="4 5" id="KW-0732">Signal</keyword>
<dbReference type="CDD" id="cd08504">
    <property type="entry name" value="PBP2_OppA"/>
    <property type="match status" value="1"/>
</dbReference>